<dbReference type="GO" id="GO:0005886">
    <property type="term" value="C:plasma membrane"/>
    <property type="evidence" value="ECO:0007669"/>
    <property type="project" value="UniProtKB-SubCell"/>
</dbReference>
<keyword evidence="5 6" id="KW-0472">Membrane</keyword>
<evidence type="ECO:0000313" key="9">
    <source>
        <dbReference type="EMBL" id="OKA19495.1"/>
    </source>
</evidence>
<proteinExistence type="predicted"/>
<name>A0A0M4QIB3_9PSED</name>
<comment type="caution">
    <text evidence="9">The sequence shown here is derived from an EMBL/GenBank/DDBJ whole genome shotgun (WGS) entry which is preliminary data.</text>
</comment>
<dbReference type="Proteomes" id="UP000185990">
    <property type="component" value="Unassembled WGS sequence"/>
</dbReference>
<feature type="transmembrane region" description="Helical" evidence="6">
    <location>
        <begin position="395"/>
        <end position="418"/>
    </location>
</feature>
<comment type="subcellular location">
    <subcellularLocation>
        <location evidence="1">Cell membrane</location>
        <topology evidence="1">Multi-pass membrane protein</topology>
    </subcellularLocation>
</comment>
<dbReference type="GO" id="GO:0004713">
    <property type="term" value="F:protein tyrosine kinase activity"/>
    <property type="evidence" value="ECO:0007669"/>
    <property type="project" value="TreeGrafter"/>
</dbReference>
<feature type="domain" description="Tyrosine-protein kinase G-rich" evidence="8">
    <location>
        <begin position="372"/>
        <end position="417"/>
    </location>
</feature>
<reference evidence="10 12" key="2">
    <citation type="submission" date="2016-11" db="EMBL/GenBank/DDBJ databases">
        <title>Draft genome of Pseudomonas versuta A4R1.5.</title>
        <authorList>
            <person name="See-Too W.-S."/>
        </authorList>
    </citation>
    <scope>NUCLEOTIDE SEQUENCE [LARGE SCALE GENOMIC DNA]</scope>
    <source>
        <strain evidence="10 12">A4R1.5</strain>
    </source>
</reference>
<dbReference type="SUPFAM" id="SSF160355">
    <property type="entry name" value="Bacterial polysaccharide co-polymerase-like"/>
    <property type="match status" value="2"/>
</dbReference>
<keyword evidence="4 6" id="KW-1133">Transmembrane helix</keyword>
<accession>A0A1Q4KL52</accession>
<evidence type="ECO:0000256" key="6">
    <source>
        <dbReference type="SAM" id="Phobius"/>
    </source>
</evidence>
<evidence type="ECO:0000256" key="2">
    <source>
        <dbReference type="ARBA" id="ARBA00022475"/>
    </source>
</evidence>
<evidence type="ECO:0000313" key="12">
    <source>
        <dbReference type="Proteomes" id="UP000186677"/>
    </source>
</evidence>
<dbReference type="InterPro" id="IPR050445">
    <property type="entry name" value="Bact_polysacc_biosynth/exp"/>
</dbReference>
<gene>
    <name evidence="10" type="ORF">BOH73_07585</name>
    <name evidence="9" type="ORF">BOH74_17955</name>
</gene>
<dbReference type="PANTHER" id="PTHR32309:SF13">
    <property type="entry name" value="FERRIC ENTEROBACTIN TRANSPORT PROTEIN FEPE"/>
    <property type="match status" value="1"/>
</dbReference>
<evidence type="ECO:0000256" key="3">
    <source>
        <dbReference type="ARBA" id="ARBA00022692"/>
    </source>
</evidence>
<dbReference type="AlphaFoldDB" id="A0A0M4QIB3"/>
<keyword evidence="2" id="KW-1003">Cell membrane</keyword>
<evidence type="ECO:0000256" key="1">
    <source>
        <dbReference type="ARBA" id="ARBA00004651"/>
    </source>
</evidence>
<evidence type="ECO:0000259" key="7">
    <source>
        <dbReference type="Pfam" id="PF02706"/>
    </source>
</evidence>
<evidence type="ECO:0000313" key="10">
    <source>
        <dbReference type="EMBL" id="OKA22287.1"/>
    </source>
</evidence>
<evidence type="ECO:0000259" key="8">
    <source>
        <dbReference type="Pfam" id="PF13807"/>
    </source>
</evidence>
<dbReference type="EMBL" id="MPJC01000004">
    <property type="protein sequence ID" value="OKA22287.1"/>
    <property type="molecule type" value="Genomic_DNA"/>
</dbReference>
<dbReference type="OrthoDB" id="7028163at2"/>
<dbReference type="InterPro" id="IPR003856">
    <property type="entry name" value="LPS_length_determ_N"/>
</dbReference>
<reference evidence="9 11" key="1">
    <citation type="submission" date="2016-11" db="EMBL/GenBank/DDBJ databases">
        <title>Draft genome of Pseudomonas versuta A4R1.12.</title>
        <authorList>
            <person name="See-Too W.-S."/>
        </authorList>
    </citation>
    <scope>NUCLEOTIDE SEQUENCE [LARGE SCALE GENOMIC DNA]</scope>
    <source>
        <strain evidence="9 11">A4R1.12</strain>
    </source>
</reference>
<accession>A0A0M4QIB3</accession>
<dbReference type="EMBL" id="MPJD01000029">
    <property type="protein sequence ID" value="OKA19495.1"/>
    <property type="molecule type" value="Genomic_DNA"/>
</dbReference>
<dbReference type="Pfam" id="PF02706">
    <property type="entry name" value="Wzz"/>
    <property type="match status" value="1"/>
</dbReference>
<protein>
    <submittedName>
        <fullName evidence="9">Chain-length determining protein</fullName>
    </submittedName>
</protein>
<keyword evidence="3 6" id="KW-0812">Transmembrane</keyword>
<dbReference type="Gene3D" id="3.30.1890.10">
    <property type="entry name" value="FepE-like"/>
    <property type="match status" value="2"/>
</dbReference>
<evidence type="ECO:0000256" key="4">
    <source>
        <dbReference type="ARBA" id="ARBA00022989"/>
    </source>
</evidence>
<evidence type="ECO:0000256" key="5">
    <source>
        <dbReference type="ARBA" id="ARBA00023136"/>
    </source>
</evidence>
<keyword evidence="12" id="KW-1185">Reference proteome</keyword>
<sequence>MKKTEHQQTASSSTEIDLLDLFHSFWQQKALIAGTVVVAGAIAVGYVLLAQPVYQASTVLRPAAINELDALNRSEVYKLPPQEALLKVGSALDSYETRLSFFRDHQDLFKPLEKKGISLEQSFELFNRDAINLVLPDPKRTDSLSPFIKLELTYPDTINGVEILNGFVEYAIDSQREQIGADLKVIINNRLRELDEKITAARSAYRSDKQAKIAGLTETDTVQVAKLKDELQALRLQLKTERESRIAQLNEAISIAASLGITNPTTPSAMADAAAGSSSSRLMRTEITSQTLPLYFMGTKALQAERAALLKRTSDDFTDKRVSDIGRELNLLEVNRQVEMLGKRMNEDLFLKNIEPLRAEVARLGNLKTDMSHLGLVSIDRKAQTPMYPIKPKKVLIVGFALVLGLLLGLGLATARYFSKRRQKAL</sequence>
<evidence type="ECO:0000313" key="11">
    <source>
        <dbReference type="Proteomes" id="UP000185990"/>
    </source>
</evidence>
<dbReference type="InterPro" id="IPR032807">
    <property type="entry name" value="GNVR"/>
</dbReference>
<dbReference type="KEGG" id="ppsy:AOC04_09150"/>
<feature type="transmembrane region" description="Helical" evidence="6">
    <location>
        <begin position="30"/>
        <end position="49"/>
    </location>
</feature>
<dbReference type="RefSeq" id="WP_060692626.1">
    <property type="nucleotide sequence ID" value="NZ_CP012676.1"/>
</dbReference>
<dbReference type="Pfam" id="PF13807">
    <property type="entry name" value="GNVR"/>
    <property type="match status" value="1"/>
</dbReference>
<feature type="domain" description="Polysaccharide chain length determinant N-terminal" evidence="7">
    <location>
        <begin position="15"/>
        <end position="79"/>
    </location>
</feature>
<organism evidence="9 11">
    <name type="scientific">Pseudomonas versuta</name>
    <dbReference type="NCBI Taxonomy" id="1788301"/>
    <lineage>
        <taxon>Bacteria</taxon>
        <taxon>Pseudomonadati</taxon>
        <taxon>Pseudomonadota</taxon>
        <taxon>Gammaproteobacteria</taxon>
        <taxon>Pseudomonadales</taxon>
        <taxon>Pseudomonadaceae</taxon>
        <taxon>Pseudomonas</taxon>
    </lineage>
</organism>
<dbReference type="PANTHER" id="PTHR32309">
    <property type="entry name" value="TYROSINE-PROTEIN KINASE"/>
    <property type="match status" value="1"/>
</dbReference>
<dbReference type="Proteomes" id="UP000186677">
    <property type="component" value="Unassembled WGS sequence"/>
</dbReference>